<dbReference type="InterPro" id="IPR036108">
    <property type="entry name" value="4pyrrol_syn_uPrphyn_synt_sf"/>
</dbReference>
<protein>
    <submittedName>
        <fullName evidence="1">Uncharacterized protein</fullName>
    </submittedName>
</protein>
<dbReference type="GO" id="GO:0033014">
    <property type="term" value="P:tetrapyrrole biosynthetic process"/>
    <property type="evidence" value="ECO:0007669"/>
    <property type="project" value="InterPro"/>
</dbReference>
<sequence length="70" mass="8134">IESLRNIYQLISNIRQYHLEEILQRPIVVLSNRIKEYAKTLGFININVVKSQSDEGVLRVLLNILGRTVK</sequence>
<organism evidence="1">
    <name type="scientific">marine metagenome</name>
    <dbReference type="NCBI Taxonomy" id="408172"/>
    <lineage>
        <taxon>unclassified sequences</taxon>
        <taxon>metagenomes</taxon>
        <taxon>ecological metagenomes</taxon>
    </lineage>
</organism>
<dbReference type="Gene3D" id="3.40.50.10090">
    <property type="match status" value="1"/>
</dbReference>
<dbReference type="AlphaFoldDB" id="A0A382CD59"/>
<proteinExistence type="predicted"/>
<gene>
    <name evidence="1" type="ORF">METZ01_LOCUS176111</name>
</gene>
<evidence type="ECO:0000313" key="1">
    <source>
        <dbReference type="EMBL" id="SVB23257.1"/>
    </source>
</evidence>
<reference evidence="1" key="1">
    <citation type="submission" date="2018-05" db="EMBL/GenBank/DDBJ databases">
        <authorList>
            <person name="Lanie J.A."/>
            <person name="Ng W.-L."/>
            <person name="Kazmierczak K.M."/>
            <person name="Andrzejewski T.M."/>
            <person name="Davidsen T.M."/>
            <person name="Wayne K.J."/>
            <person name="Tettelin H."/>
            <person name="Glass J.I."/>
            <person name="Rusch D."/>
            <person name="Podicherti R."/>
            <person name="Tsui H.-C.T."/>
            <person name="Winkler M.E."/>
        </authorList>
    </citation>
    <scope>NUCLEOTIDE SEQUENCE</scope>
</reference>
<dbReference type="EMBL" id="UINC01033646">
    <property type="protein sequence ID" value="SVB23257.1"/>
    <property type="molecule type" value="Genomic_DNA"/>
</dbReference>
<name>A0A382CD59_9ZZZZ</name>
<feature type="non-terminal residue" evidence="1">
    <location>
        <position position="1"/>
    </location>
</feature>
<dbReference type="GO" id="GO:0004852">
    <property type="term" value="F:uroporphyrinogen-III synthase activity"/>
    <property type="evidence" value="ECO:0007669"/>
    <property type="project" value="InterPro"/>
</dbReference>
<accession>A0A382CD59</accession>